<proteinExistence type="predicted"/>
<accession>A0A2T3ZMF2</accession>
<sequence>MKVKPWTGIGQCFCSLLAAAVICISISHLRAYNLYSYFSSVSSNLSDEVGRRRELAITKV</sequence>
<organism evidence="1 2">
    <name type="scientific">Trichoderma asperellum (strain ATCC 204424 / CBS 433.97 / NBRC 101777)</name>
    <dbReference type="NCBI Taxonomy" id="1042311"/>
    <lineage>
        <taxon>Eukaryota</taxon>
        <taxon>Fungi</taxon>
        <taxon>Dikarya</taxon>
        <taxon>Ascomycota</taxon>
        <taxon>Pezizomycotina</taxon>
        <taxon>Sordariomycetes</taxon>
        <taxon>Hypocreomycetidae</taxon>
        <taxon>Hypocreales</taxon>
        <taxon>Hypocreaceae</taxon>
        <taxon>Trichoderma</taxon>
    </lineage>
</organism>
<evidence type="ECO:0000313" key="1">
    <source>
        <dbReference type="EMBL" id="PTB45981.1"/>
    </source>
</evidence>
<gene>
    <name evidence="1" type="ORF">M441DRAFT_207119</name>
</gene>
<reference evidence="1 2" key="1">
    <citation type="submission" date="2016-07" db="EMBL/GenBank/DDBJ databases">
        <title>Multiple horizontal gene transfer events from other fungi enriched the ability of initially mycotrophic Trichoderma (Ascomycota) to feed on dead plant biomass.</title>
        <authorList>
            <consortium name="DOE Joint Genome Institute"/>
            <person name="Aerts A."/>
            <person name="Atanasova L."/>
            <person name="Chenthamara K."/>
            <person name="Zhang J."/>
            <person name="Grujic M."/>
            <person name="Henrissat B."/>
            <person name="Kuo A."/>
            <person name="Salamov A."/>
            <person name="Lipzen A."/>
            <person name="Labutti K."/>
            <person name="Barry K."/>
            <person name="Miao Y."/>
            <person name="Rahimi M.J."/>
            <person name="Shen Q."/>
            <person name="Grigoriev I.V."/>
            <person name="Kubicek C.P."/>
            <person name="Druzhinina I.S."/>
        </authorList>
    </citation>
    <scope>NUCLEOTIDE SEQUENCE [LARGE SCALE GENOMIC DNA]</scope>
    <source>
        <strain evidence="1 2">CBS 433.97</strain>
    </source>
</reference>
<evidence type="ECO:0000313" key="2">
    <source>
        <dbReference type="Proteomes" id="UP000240493"/>
    </source>
</evidence>
<dbReference type="Proteomes" id="UP000240493">
    <property type="component" value="Unassembled WGS sequence"/>
</dbReference>
<keyword evidence="2" id="KW-1185">Reference proteome</keyword>
<name>A0A2T3ZMF2_TRIA4</name>
<dbReference type="EMBL" id="KZ679256">
    <property type="protein sequence ID" value="PTB45981.1"/>
    <property type="molecule type" value="Genomic_DNA"/>
</dbReference>
<protein>
    <submittedName>
        <fullName evidence="1">Uncharacterized protein</fullName>
    </submittedName>
</protein>
<dbReference type="AlphaFoldDB" id="A0A2T3ZMF2"/>